<feature type="region of interest" description="Disordered" evidence="1">
    <location>
        <begin position="26"/>
        <end position="52"/>
    </location>
</feature>
<dbReference type="AlphaFoldDB" id="A0A0F9EMH6"/>
<reference evidence="2" key="1">
    <citation type="journal article" date="2015" name="Nature">
        <title>Complex archaea that bridge the gap between prokaryotes and eukaryotes.</title>
        <authorList>
            <person name="Spang A."/>
            <person name="Saw J.H."/>
            <person name="Jorgensen S.L."/>
            <person name="Zaremba-Niedzwiedzka K."/>
            <person name="Martijn J."/>
            <person name="Lind A.E."/>
            <person name="van Eijk R."/>
            <person name="Schleper C."/>
            <person name="Guy L."/>
            <person name="Ettema T.J."/>
        </authorList>
    </citation>
    <scope>NUCLEOTIDE SEQUENCE</scope>
</reference>
<evidence type="ECO:0000256" key="1">
    <source>
        <dbReference type="SAM" id="MobiDB-lite"/>
    </source>
</evidence>
<dbReference type="EMBL" id="LAZR01026851">
    <property type="protein sequence ID" value="KKL67456.1"/>
    <property type="molecule type" value="Genomic_DNA"/>
</dbReference>
<comment type="caution">
    <text evidence="2">The sequence shown here is derived from an EMBL/GenBank/DDBJ whole genome shotgun (WGS) entry which is preliminary data.</text>
</comment>
<evidence type="ECO:0000313" key="2">
    <source>
        <dbReference type="EMBL" id="KKL67456.1"/>
    </source>
</evidence>
<accession>A0A0F9EMH6</accession>
<sequence>MSDETVSKDKEALAEQENEEILSLLQGQDTLEPGNPLGEDVEHGKDSELSSTVSAVTSAGYVTVFDRVTGDPSVVNRNMLPTQLKKRHPETKALVFTIVDPGIRPPVGTFKCMLHKDASER</sequence>
<gene>
    <name evidence="2" type="ORF">LCGC14_2134850</name>
</gene>
<proteinExistence type="predicted"/>
<name>A0A0F9EMH6_9ZZZZ</name>
<protein>
    <submittedName>
        <fullName evidence="2">Uncharacterized protein</fullName>
    </submittedName>
</protein>
<organism evidence="2">
    <name type="scientific">marine sediment metagenome</name>
    <dbReference type="NCBI Taxonomy" id="412755"/>
    <lineage>
        <taxon>unclassified sequences</taxon>
        <taxon>metagenomes</taxon>
        <taxon>ecological metagenomes</taxon>
    </lineage>
</organism>
<feature type="non-terminal residue" evidence="2">
    <location>
        <position position="121"/>
    </location>
</feature>